<dbReference type="GO" id="GO:0017116">
    <property type="term" value="F:single-stranded DNA helicase activity"/>
    <property type="evidence" value="ECO:0007669"/>
    <property type="project" value="TreeGrafter"/>
</dbReference>
<dbReference type="InterPro" id="IPR027417">
    <property type="entry name" value="P-loop_NTPase"/>
</dbReference>
<dbReference type="CDD" id="cd00009">
    <property type="entry name" value="AAA"/>
    <property type="match status" value="1"/>
</dbReference>
<feature type="region of interest" description="Disordered" evidence="7">
    <location>
        <begin position="436"/>
        <end position="455"/>
    </location>
</feature>
<dbReference type="Gene3D" id="1.10.3710.10">
    <property type="entry name" value="DNA polymerase III clamp loader subunits, C-terminal domain"/>
    <property type="match status" value="1"/>
</dbReference>
<dbReference type="InterPro" id="IPR021886">
    <property type="entry name" value="MgsA_C"/>
</dbReference>
<dbReference type="EMBL" id="JAHCVJ010000006">
    <property type="protein sequence ID" value="MBT0665588.1"/>
    <property type="molecule type" value="Genomic_DNA"/>
</dbReference>
<accession>A0AAW4L964</accession>
<dbReference type="RefSeq" id="WP_214172362.1">
    <property type="nucleotide sequence ID" value="NZ_JAHCVJ010000006.1"/>
</dbReference>
<name>A0AAW4L964_9BACT</name>
<evidence type="ECO:0000313" key="10">
    <source>
        <dbReference type="Proteomes" id="UP000811899"/>
    </source>
</evidence>
<dbReference type="Gene3D" id="3.40.50.300">
    <property type="entry name" value="P-loop containing nucleotide triphosphate hydrolases"/>
    <property type="match status" value="1"/>
</dbReference>
<evidence type="ECO:0000313" key="9">
    <source>
        <dbReference type="EMBL" id="MBT0665588.1"/>
    </source>
</evidence>
<dbReference type="InterPro" id="IPR032423">
    <property type="entry name" value="AAA_assoc_2"/>
</dbReference>
<reference evidence="9 10" key="1">
    <citation type="submission" date="2021-05" db="EMBL/GenBank/DDBJ databases">
        <title>The draft genome of Geobacter pelophilus DSM 12255.</title>
        <authorList>
            <person name="Xu Z."/>
            <person name="Masuda Y."/>
            <person name="Itoh H."/>
            <person name="Senoo K."/>
        </authorList>
    </citation>
    <scope>NUCLEOTIDE SEQUENCE [LARGE SCALE GENOMIC DNA]</scope>
    <source>
        <strain evidence="9 10">DSM 12255</strain>
    </source>
</reference>
<dbReference type="FunFam" id="1.10.8.60:FF:000029">
    <property type="entry name" value="Replication-associated recombination protein A"/>
    <property type="match status" value="1"/>
</dbReference>
<dbReference type="Gene3D" id="1.10.8.60">
    <property type="match status" value="1"/>
</dbReference>
<dbReference type="InterPro" id="IPR003959">
    <property type="entry name" value="ATPase_AAA_core"/>
</dbReference>
<dbReference type="InterPro" id="IPR003593">
    <property type="entry name" value="AAA+_ATPase"/>
</dbReference>
<comment type="caution">
    <text evidence="9">The sequence shown here is derived from an EMBL/GenBank/DDBJ whole genome shotgun (WGS) entry which is preliminary data.</text>
</comment>
<evidence type="ECO:0000256" key="3">
    <source>
        <dbReference type="ARBA" id="ARBA00020776"/>
    </source>
</evidence>
<evidence type="ECO:0000256" key="5">
    <source>
        <dbReference type="ARBA" id="ARBA00022741"/>
    </source>
</evidence>
<evidence type="ECO:0000256" key="6">
    <source>
        <dbReference type="ARBA" id="ARBA00022840"/>
    </source>
</evidence>
<protein>
    <recommendedName>
        <fullName evidence="3">Replication-associated recombination protein A</fullName>
    </recommendedName>
</protein>
<dbReference type="GO" id="GO:0016887">
    <property type="term" value="F:ATP hydrolysis activity"/>
    <property type="evidence" value="ECO:0007669"/>
    <property type="project" value="InterPro"/>
</dbReference>
<dbReference type="CDD" id="cd18139">
    <property type="entry name" value="HLD_clamp_RarA"/>
    <property type="match status" value="1"/>
</dbReference>
<dbReference type="Gene3D" id="1.20.272.10">
    <property type="match status" value="1"/>
</dbReference>
<dbReference type="Pfam" id="PF16193">
    <property type="entry name" value="AAA_assoc_2"/>
    <property type="match status" value="1"/>
</dbReference>
<dbReference type="Proteomes" id="UP000811899">
    <property type="component" value="Unassembled WGS sequence"/>
</dbReference>
<evidence type="ECO:0000259" key="8">
    <source>
        <dbReference type="SMART" id="SM00382"/>
    </source>
</evidence>
<keyword evidence="6" id="KW-0067">ATP-binding</keyword>
<gene>
    <name evidence="9" type="ORF">KI809_14865</name>
</gene>
<comment type="similarity">
    <text evidence="2">Belongs to the AAA ATPase family. RarA/MGS1/WRNIP1 subfamily.</text>
</comment>
<proteinExistence type="inferred from homology"/>
<dbReference type="GO" id="GO:0003677">
    <property type="term" value="F:DNA binding"/>
    <property type="evidence" value="ECO:0007669"/>
    <property type="project" value="InterPro"/>
</dbReference>
<dbReference type="InterPro" id="IPR051314">
    <property type="entry name" value="AAA_ATPase_RarA/MGS1/WRNIP1"/>
</dbReference>
<dbReference type="SMART" id="SM00382">
    <property type="entry name" value="AAA"/>
    <property type="match status" value="1"/>
</dbReference>
<dbReference type="SUPFAM" id="SSF52540">
    <property type="entry name" value="P-loop containing nucleoside triphosphate hydrolases"/>
    <property type="match status" value="1"/>
</dbReference>
<feature type="compositionally biased region" description="Polar residues" evidence="7">
    <location>
        <begin position="445"/>
        <end position="455"/>
    </location>
</feature>
<dbReference type="GO" id="GO:0000731">
    <property type="term" value="P:DNA synthesis involved in DNA repair"/>
    <property type="evidence" value="ECO:0007669"/>
    <property type="project" value="TreeGrafter"/>
</dbReference>
<dbReference type="AlphaFoldDB" id="A0AAW4L964"/>
<dbReference type="SUPFAM" id="SSF48019">
    <property type="entry name" value="post-AAA+ oligomerization domain-like"/>
    <property type="match status" value="1"/>
</dbReference>
<evidence type="ECO:0000256" key="2">
    <source>
        <dbReference type="ARBA" id="ARBA00008959"/>
    </source>
</evidence>
<dbReference type="FunFam" id="1.20.272.10:FF:000001">
    <property type="entry name" value="Putative AAA family ATPase"/>
    <property type="match status" value="1"/>
</dbReference>
<keyword evidence="4" id="KW-0235">DNA replication</keyword>
<dbReference type="GO" id="GO:0008047">
    <property type="term" value="F:enzyme activator activity"/>
    <property type="evidence" value="ECO:0007669"/>
    <property type="project" value="TreeGrafter"/>
</dbReference>
<sequence length="455" mass="50100">MDLFSSAADNNASRNAPLAERMRPRALDEYVGQEHLLGPGKMLRSLIESDQVPSLILWGPPGSGKTTLARVIANATSAHFIFFSAILTGVKEIREVLKEAEDELKYHAKRTILFVDEIHRFNKAQQDAFLPYVERGIFTIIGATTENPSFEVIAPLLSRCKVLVLNPLNESEIATILRQALTDLERGLGSSGVAADDNALAFIAEQSGGDARIALNTLETAARLAKNGQVTLETAREALQKKALLYDKGGEEHYNVISAFIKSMRGSDPDAALYWLARMIEAGEDPLFILRRMVILASEDIGNADPRALQIAMSSVQAFQLVGMPEGRIILGQAVTYLATAPKSNASYLGIDAALAEVRRSGALPVPFHIRNAPTKLMKELGYHQGYQYAHDFQEGYAFQEHLPDQLRGRKFYEPTERGYEKSIKERMAWLKSLGKRAADEDSAATPNSPSTLKE</sequence>
<dbReference type="Pfam" id="PF00004">
    <property type="entry name" value="AAA"/>
    <property type="match status" value="1"/>
</dbReference>
<keyword evidence="10" id="KW-1185">Reference proteome</keyword>
<dbReference type="PANTHER" id="PTHR13779:SF7">
    <property type="entry name" value="ATPASE WRNIP1"/>
    <property type="match status" value="1"/>
</dbReference>
<evidence type="ECO:0000256" key="7">
    <source>
        <dbReference type="SAM" id="MobiDB-lite"/>
    </source>
</evidence>
<evidence type="ECO:0000256" key="4">
    <source>
        <dbReference type="ARBA" id="ARBA00022705"/>
    </source>
</evidence>
<dbReference type="GO" id="GO:0005524">
    <property type="term" value="F:ATP binding"/>
    <property type="evidence" value="ECO:0007669"/>
    <property type="project" value="UniProtKB-KW"/>
</dbReference>
<organism evidence="9 10">
    <name type="scientific">Geoanaerobacter pelophilus</name>
    <dbReference type="NCBI Taxonomy" id="60036"/>
    <lineage>
        <taxon>Bacteria</taxon>
        <taxon>Pseudomonadati</taxon>
        <taxon>Thermodesulfobacteriota</taxon>
        <taxon>Desulfuromonadia</taxon>
        <taxon>Geobacterales</taxon>
        <taxon>Geobacteraceae</taxon>
        <taxon>Geoanaerobacter</taxon>
    </lineage>
</organism>
<dbReference type="FunFam" id="1.10.3710.10:FF:000004">
    <property type="entry name" value="Putative ATPase, AAA family"/>
    <property type="match status" value="1"/>
</dbReference>
<comment type="function">
    <text evidence="1">DNA-dependent ATPase that plays important roles in cellular responses to stalled DNA replication processes.</text>
</comment>
<feature type="domain" description="AAA+ ATPase" evidence="8">
    <location>
        <begin position="51"/>
        <end position="168"/>
    </location>
</feature>
<dbReference type="InterPro" id="IPR008921">
    <property type="entry name" value="DNA_pol3_clamp-load_cplx_C"/>
</dbReference>
<dbReference type="Pfam" id="PF12002">
    <property type="entry name" value="MgsA_C"/>
    <property type="match status" value="1"/>
</dbReference>
<dbReference type="PANTHER" id="PTHR13779">
    <property type="entry name" value="WERNER HELICASE-INTERACTING PROTEIN 1 FAMILY MEMBER"/>
    <property type="match status" value="1"/>
</dbReference>
<dbReference type="FunFam" id="3.40.50.300:FF:000137">
    <property type="entry name" value="Replication-associated recombination protein A"/>
    <property type="match status" value="1"/>
</dbReference>
<keyword evidence="5" id="KW-0547">Nucleotide-binding</keyword>
<evidence type="ECO:0000256" key="1">
    <source>
        <dbReference type="ARBA" id="ARBA00002393"/>
    </source>
</evidence>
<dbReference type="GO" id="GO:0006261">
    <property type="term" value="P:DNA-templated DNA replication"/>
    <property type="evidence" value="ECO:0007669"/>
    <property type="project" value="TreeGrafter"/>
</dbReference>